<dbReference type="Proteomes" id="UP001597342">
    <property type="component" value="Unassembled WGS sequence"/>
</dbReference>
<dbReference type="InterPro" id="IPR032710">
    <property type="entry name" value="NTF2-like_dom_sf"/>
</dbReference>
<dbReference type="Gene3D" id="3.10.450.50">
    <property type="match status" value="1"/>
</dbReference>
<sequence length="160" mass="17855">MKIIYLITFCMVFTLMSCKKSINGPEADVGKNMNKNLLASTADVEKAIVKFNNAMVNADSIQLVDLVSNELTYGHSSGLVQNKREFIDDVIHGPFNFSMIQNPDQSIHMVGGTAIVRHVFEAKATNEGKTVDIRIGNMQVYQKSQDGDWKLLARQAFKLK</sequence>
<evidence type="ECO:0000313" key="3">
    <source>
        <dbReference type="Proteomes" id="UP001597342"/>
    </source>
</evidence>
<feature type="domain" description="DUF4440" evidence="1">
    <location>
        <begin position="47"/>
        <end position="151"/>
    </location>
</feature>
<gene>
    <name evidence="2" type="ORF">ACFSJE_05525</name>
</gene>
<comment type="caution">
    <text evidence="2">The sequence shown here is derived from an EMBL/GenBank/DDBJ whole genome shotgun (WGS) entry which is preliminary data.</text>
</comment>
<dbReference type="PROSITE" id="PS51257">
    <property type="entry name" value="PROKAR_LIPOPROTEIN"/>
    <property type="match status" value="1"/>
</dbReference>
<dbReference type="EMBL" id="JBHUHU010000001">
    <property type="protein sequence ID" value="MFD2099224.1"/>
    <property type="molecule type" value="Genomic_DNA"/>
</dbReference>
<dbReference type="RefSeq" id="WP_379829971.1">
    <property type="nucleotide sequence ID" value="NZ_JBHUHU010000001.1"/>
</dbReference>
<proteinExistence type="predicted"/>
<evidence type="ECO:0000313" key="2">
    <source>
        <dbReference type="EMBL" id="MFD2099224.1"/>
    </source>
</evidence>
<protein>
    <submittedName>
        <fullName evidence="2">Nuclear transport factor 2 family protein</fullName>
    </submittedName>
</protein>
<reference evidence="3" key="1">
    <citation type="journal article" date="2019" name="Int. J. Syst. Evol. Microbiol.">
        <title>The Global Catalogue of Microorganisms (GCM) 10K type strain sequencing project: providing services to taxonomists for standard genome sequencing and annotation.</title>
        <authorList>
            <consortium name="The Broad Institute Genomics Platform"/>
            <consortium name="The Broad Institute Genome Sequencing Center for Infectious Disease"/>
            <person name="Wu L."/>
            <person name="Ma J."/>
        </authorList>
    </citation>
    <scope>NUCLEOTIDE SEQUENCE [LARGE SCALE GENOMIC DNA]</scope>
    <source>
        <strain evidence="3">JCM 3389</strain>
    </source>
</reference>
<dbReference type="InterPro" id="IPR027843">
    <property type="entry name" value="DUF4440"/>
</dbReference>
<evidence type="ECO:0000259" key="1">
    <source>
        <dbReference type="Pfam" id="PF14534"/>
    </source>
</evidence>
<dbReference type="Pfam" id="PF14534">
    <property type="entry name" value="DUF4440"/>
    <property type="match status" value="1"/>
</dbReference>
<accession>A0ABW4XW65</accession>
<dbReference type="SUPFAM" id="SSF54427">
    <property type="entry name" value="NTF2-like"/>
    <property type="match status" value="1"/>
</dbReference>
<name>A0ABW4XW65_9FLAO</name>
<keyword evidence="3" id="KW-1185">Reference proteome</keyword>
<organism evidence="2 3">
    <name type="scientific">Flagellimonas iocasae</name>
    <dbReference type="NCBI Taxonomy" id="2055905"/>
    <lineage>
        <taxon>Bacteria</taxon>
        <taxon>Pseudomonadati</taxon>
        <taxon>Bacteroidota</taxon>
        <taxon>Flavobacteriia</taxon>
        <taxon>Flavobacteriales</taxon>
        <taxon>Flavobacteriaceae</taxon>
        <taxon>Flagellimonas</taxon>
    </lineage>
</organism>